<evidence type="ECO:0000313" key="2">
    <source>
        <dbReference type="EMBL" id="MCW3475302.1"/>
    </source>
</evidence>
<sequence>MGFGAVITSGPANTPLGDDLVQWLVEARVEQELSAPTRFAIRFEEDTCEGKPAVLKAAEIKPNTLIAILAPAGNGVTCLVRGPVTQVKFSVQLGVAGSWVEIHGEDRRVELDRACIQAAWRGLASTAATRILAAYGFVPDVQATTKLYADTDHTLNQSGSDLSFIEQIARENGFELWIEYGRNLPAPLPGAPIAITETALLKPSPPRGATPGVAVLLAPPSAPTLRVNVPPDQCPNVTAVQVNTDVERPNAAKGAAVDPRTGRLDRTQATDPQPGVGNGPRLVQIDGVKRELCVTTAGGADELQGKQEAALIEAGWFVEVTASTTAHMLGGVLKPHDVVPIDGIGDAYSGPYQVKSVTHVINAADHFMELRLRSNIGNRD</sequence>
<organism evidence="2 3">
    <name type="scientific">Limobrevibacterium gyesilva</name>
    <dbReference type="NCBI Taxonomy" id="2991712"/>
    <lineage>
        <taxon>Bacteria</taxon>
        <taxon>Pseudomonadati</taxon>
        <taxon>Pseudomonadota</taxon>
        <taxon>Alphaproteobacteria</taxon>
        <taxon>Acetobacterales</taxon>
        <taxon>Acetobacteraceae</taxon>
        <taxon>Limobrevibacterium</taxon>
    </lineage>
</organism>
<comment type="caution">
    <text evidence="2">The sequence shown here is derived from an EMBL/GenBank/DDBJ whole genome shotgun (WGS) entry which is preliminary data.</text>
</comment>
<keyword evidence="3" id="KW-1185">Reference proteome</keyword>
<accession>A0AA41YTT7</accession>
<evidence type="ECO:0008006" key="4">
    <source>
        <dbReference type="Google" id="ProtNLM"/>
    </source>
</evidence>
<protein>
    <recommendedName>
        <fullName evidence="4">Phage protein D</fullName>
    </recommendedName>
</protein>
<proteinExistence type="predicted"/>
<evidence type="ECO:0000313" key="3">
    <source>
        <dbReference type="Proteomes" id="UP001165679"/>
    </source>
</evidence>
<dbReference type="RefSeq" id="WP_264713999.1">
    <property type="nucleotide sequence ID" value="NZ_JAPDNT010000007.1"/>
</dbReference>
<dbReference type="AlphaFoldDB" id="A0AA41YTT7"/>
<feature type="region of interest" description="Disordered" evidence="1">
    <location>
        <begin position="250"/>
        <end position="281"/>
    </location>
</feature>
<evidence type="ECO:0000256" key="1">
    <source>
        <dbReference type="SAM" id="MobiDB-lite"/>
    </source>
</evidence>
<gene>
    <name evidence="2" type="ORF">OL599_12035</name>
</gene>
<dbReference type="EMBL" id="JAPDNT010000007">
    <property type="protein sequence ID" value="MCW3475302.1"/>
    <property type="molecule type" value="Genomic_DNA"/>
</dbReference>
<name>A0AA41YTT7_9PROT</name>
<reference evidence="2" key="2">
    <citation type="submission" date="2022-10" db="EMBL/GenBank/DDBJ databases">
        <authorList>
            <person name="Trinh H.N."/>
        </authorList>
    </citation>
    <scope>NUCLEOTIDE SEQUENCE</scope>
    <source>
        <strain evidence="2">RN2-1</strain>
    </source>
</reference>
<dbReference type="Proteomes" id="UP001165679">
    <property type="component" value="Unassembled WGS sequence"/>
</dbReference>
<reference evidence="2" key="1">
    <citation type="submission" date="2022-09" db="EMBL/GenBank/DDBJ databases">
        <title>Rhodovastum sp. nov. RN2-1 isolated from soil in Seongnam, South Korea.</title>
        <authorList>
            <person name="Le N.T."/>
        </authorList>
    </citation>
    <scope>NUCLEOTIDE SEQUENCE</scope>
    <source>
        <strain evidence="2">RN2-1</strain>
    </source>
</reference>